<sequence length="457" mass="50393">MKKNTCEEPISVWSDTTTPLKFDTLKRDIKTEVLIIGGGLAGVLCAYMLGQAGVDYVLAEADTVCSGITKNTTAKITSQHGLIYHKLIRQFGTEKAALYLRSNQEALEKYVQLCEGIDCDFEKKDAYVYSRDSKQELLDELDALQKLNSPAELAEELPLPFPTAGAVRFPDQAQFHPLKFVRAIAGDLNIYENTRVRELAGCEARTDTGIIRAEKIIVATHFPFINKHGSYFLKMYQHRSYVTALENAPDLNGMYVDQAQDGMSFRNYNGLLLLGGGGHRTGKTGGNWQELNRFAAQYYPKAAQRCRWATQDCMTLDSVPYIGNYSKSTPNLYVATGFNKWGMTSSMVSAMLLAGLVRGEENPYAAVYSPSRSILRPQLAVNALGAAVNLLTISTPRCPHMGCALKWNKTEHSWDCPCHGSRFDGDGHLIDNPATGDLVKQVRTPPVRPADGGGVCI</sequence>
<dbReference type="Proteomes" id="UP001300871">
    <property type="component" value="Unassembled WGS sequence"/>
</dbReference>
<organism evidence="6 7">
    <name type="scientific">Clostridium symbiosum</name>
    <name type="common">Bacteroides symbiosus</name>
    <dbReference type="NCBI Taxonomy" id="1512"/>
    <lineage>
        <taxon>Bacteria</taxon>
        <taxon>Bacillati</taxon>
        <taxon>Bacillota</taxon>
        <taxon>Clostridia</taxon>
        <taxon>Lachnospirales</taxon>
        <taxon>Lachnospiraceae</taxon>
        <taxon>Otoolea</taxon>
    </lineage>
</organism>
<evidence type="ECO:0000256" key="3">
    <source>
        <dbReference type="ARBA" id="ARBA00023004"/>
    </source>
</evidence>
<gene>
    <name evidence="6" type="ORF">PM006_05185</name>
</gene>
<dbReference type="InterPro" id="IPR036188">
    <property type="entry name" value="FAD/NAD-bd_sf"/>
</dbReference>
<dbReference type="SUPFAM" id="SSF51905">
    <property type="entry name" value="FAD/NAD(P)-binding domain"/>
    <property type="match status" value="1"/>
</dbReference>
<dbReference type="PANTHER" id="PTHR13847:SF274">
    <property type="entry name" value="RIESKE 2FE-2S IRON-SULFUR PROTEIN YHFW-RELATED"/>
    <property type="match status" value="1"/>
</dbReference>
<keyword evidence="3" id="KW-0408">Iron</keyword>
<protein>
    <submittedName>
        <fullName evidence="6">FAD-dependent oxidoreductase</fullName>
    </submittedName>
</protein>
<dbReference type="InterPro" id="IPR006076">
    <property type="entry name" value="FAD-dep_OxRdtase"/>
</dbReference>
<name>A0AAW6AUL2_CLOSY</name>
<dbReference type="AlphaFoldDB" id="A0AAW6AUL2"/>
<dbReference type="GO" id="GO:0046872">
    <property type="term" value="F:metal ion binding"/>
    <property type="evidence" value="ECO:0007669"/>
    <property type="project" value="UniProtKB-KW"/>
</dbReference>
<dbReference type="Gene3D" id="2.102.10.10">
    <property type="entry name" value="Rieske [2Fe-2S] iron-sulphur domain"/>
    <property type="match status" value="1"/>
</dbReference>
<evidence type="ECO:0000256" key="2">
    <source>
        <dbReference type="ARBA" id="ARBA00022723"/>
    </source>
</evidence>
<comment type="caution">
    <text evidence="6">The sequence shown here is derived from an EMBL/GenBank/DDBJ whole genome shotgun (WGS) entry which is preliminary data.</text>
</comment>
<keyword evidence="4" id="KW-0411">Iron-sulfur</keyword>
<dbReference type="PROSITE" id="PS51296">
    <property type="entry name" value="RIESKE"/>
    <property type="match status" value="1"/>
</dbReference>
<accession>A0AAW6AUL2</accession>
<dbReference type="GO" id="GO:0004497">
    <property type="term" value="F:monooxygenase activity"/>
    <property type="evidence" value="ECO:0007669"/>
    <property type="project" value="UniProtKB-ARBA"/>
</dbReference>
<dbReference type="PANTHER" id="PTHR13847">
    <property type="entry name" value="SARCOSINE DEHYDROGENASE-RELATED"/>
    <property type="match status" value="1"/>
</dbReference>
<dbReference type="RefSeq" id="WP_215629284.1">
    <property type="nucleotide sequence ID" value="NZ_JANKAG010000003.1"/>
</dbReference>
<evidence type="ECO:0000313" key="7">
    <source>
        <dbReference type="Proteomes" id="UP001300871"/>
    </source>
</evidence>
<dbReference type="InterPro" id="IPR017941">
    <property type="entry name" value="Rieske_2Fe-2S"/>
</dbReference>
<dbReference type="Pfam" id="PF01266">
    <property type="entry name" value="DAO"/>
    <property type="match status" value="1"/>
</dbReference>
<dbReference type="Gene3D" id="3.50.50.60">
    <property type="entry name" value="FAD/NAD(P)-binding domain"/>
    <property type="match status" value="1"/>
</dbReference>
<proteinExistence type="predicted"/>
<dbReference type="PRINTS" id="PR00420">
    <property type="entry name" value="RNGMNOXGNASE"/>
</dbReference>
<dbReference type="EMBL" id="JAQLGM010000008">
    <property type="protein sequence ID" value="MDB1999586.1"/>
    <property type="molecule type" value="Genomic_DNA"/>
</dbReference>
<dbReference type="InterPro" id="IPR036922">
    <property type="entry name" value="Rieske_2Fe-2S_sf"/>
</dbReference>
<dbReference type="SUPFAM" id="SSF50022">
    <property type="entry name" value="ISP domain"/>
    <property type="match status" value="1"/>
</dbReference>
<evidence type="ECO:0000256" key="4">
    <source>
        <dbReference type="ARBA" id="ARBA00023014"/>
    </source>
</evidence>
<keyword evidence="2" id="KW-0479">Metal-binding</keyword>
<evidence type="ECO:0000313" key="6">
    <source>
        <dbReference type="EMBL" id="MDB1999586.1"/>
    </source>
</evidence>
<reference evidence="6" key="1">
    <citation type="submission" date="2023-01" db="EMBL/GenBank/DDBJ databases">
        <title>Human gut microbiome strain richness.</title>
        <authorList>
            <person name="Chen-Liaw A."/>
        </authorList>
    </citation>
    <scope>NUCLEOTIDE SEQUENCE</scope>
    <source>
        <strain evidence="6">B1_m1001713B170214d0_201011</strain>
    </source>
</reference>
<dbReference type="Gene3D" id="3.30.9.10">
    <property type="entry name" value="D-Amino Acid Oxidase, subunit A, domain 2"/>
    <property type="match status" value="1"/>
</dbReference>
<dbReference type="Pfam" id="PF00355">
    <property type="entry name" value="Rieske"/>
    <property type="match status" value="1"/>
</dbReference>
<dbReference type="GO" id="GO:0051537">
    <property type="term" value="F:2 iron, 2 sulfur cluster binding"/>
    <property type="evidence" value="ECO:0007669"/>
    <property type="project" value="UniProtKB-KW"/>
</dbReference>
<evidence type="ECO:0000256" key="1">
    <source>
        <dbReference type="ARBA" id="ARBA00022714"/>
    </source>
</evidence>
<dbReference type="GO" id="GO:0005737">
    <property type="term" value="C:cytoplasm"/>
    <property type="evidence" value="ECO:0007669"/>
    <property type="project" value="TreeGrafter"/>
</dbReference>
<dbReference type="GO" id="GO:0016705">
    <property type="term" value="F:oxidoreductase activity, acting on paired donors, with incorporation or reduction of molecular oxygen"/>
    <property type="evidence" value="ECO:0007669"/>
    <property type="project" value="UniProtKB-ARBA"/>
</dbReference>
<feature type="domain" description="Rieske" evidence="5">
    <location>
        <begin position="396"/>
        <end position="438"/>
    </location>
</feature>
<evidence type="ECO:0000259" key="5">
    <source>
        <dbReference type="PROSITE" id="PS51296"/>
    </source>
</evidence>
<keyword evidence="1" id="KW-0001">2Fe-2S</keyword>